<evidence type="ECO:0000256" key="1">
    <source>
        <dbReference type="SAM" id="MobiDB-lite"/>
    </source>
</evidence>
<accession>A0ABN7SGZ4</accession>
<feature type="region of interest" description="Disordered" evidence="1">
    <location>
        <begin position="49"/>
        <end position="76"/>
    </location>
</feature>
<evidence type="ECO:0000313" key="3">
    <source>
        <dbReference type="Proteomes" id="UP001158576"/>
    </source>
</evidence>
<proteinExistence type="predicted"/>
<protein>
    <submittedName>
        <fullName evidence="2">Oidioi.mRNA.OKI2018_I69.XSR.g16558.t1.cds</fullName>
    </submittedName>
</protein>
<keyword evidence="3" id="KW-1185">Reference proteome</keyword>
<reference evidence="2 3" key="1">
    <citation type="submission" date="2021-04" db="EMBL/GenBank/DDBJ databases">
        <authorList>
            <person name="Bliznina A."/>
        </authorList>
    </citation>
    <scope>NUCLEOTIDE SEQUENCE [LARGE SCALE GENOMIC DNA]</scope>
</reference>
<name>A0ABN7SGZ4_OIKDI</name>
<dbReference type="EMBL" id="OU015569">
    <property type="protein sequence ID" value="CAG5099510.1"/>
    <property type="molecule type" value="Genomic_DNA"/>
</dbReference>
<evidence type="ECO:0000313" key="2">
    <source>
        <dbReference type="EMBL" id="CAG5099510.1"/>
    </source>
</evidence>
<dbReference type="Proteomes" id="UP001158576">
    <property type="component" value="Chromosome XSR"/>
</dbReference>
<feature type="compositionally biased region" description="Basic and acidic residues" evidence="1">
    <location>
        <begin position="51"/>
        <end position="67"/>
    </location>
</feature>
<sequence length="134" mass="15593">MSSVEDFSYIADSCREQANTTSRDLLDSPPAAKKKKVINLRQYARQPGEGIKQEIKEEYKEEKETSPKKKMKPKKAKTLYEDKNLAWRKDPSDFESYPFCAYFGDQVPPKKKSVMVHAGRALWIRKTMDQDQQI</sequence>
<gene>
    <name evidence="2" type="ORF">OKIOD_LOCUS8116</name>
</gene>
<organism evidence="2 3">
    <name type="scientific">Oikopleura dioica</name>
    <name type="common">Tunicate</name>
    <dbReference type="NCBI Taxonomy" id="34765"/>
    <lineage>
        <taxon>Eukaryota</taxon>
        <taxon>Metazoa</taxon>
        <taxon>Chordata</taxon>
        <taxon>Tunicata</taxon>
        <taxon>Appendicularia</taxon>
        <taxon>Copelata</taxon>
        <taxon>Oikopleuridae</taxon>
        <taxon>Oikopleura</taxon>
    </lineage>
</organism>